<dbReference type="InterPro" id="IPR036388">
    <property type="entry name" value="WH-like_DNA-bd_sf"/>
</dbReference>
<dbReference type="PANTHER" id="PTHR43133:SF60">
    <property type="entry name" value="RNA POLYMERASE SIGMA FACTOR SIGV"/>
    <property type="match status" value="1"/>
</dbReference>
<evidence type="ECO:0000259" key="6">
    <source>
        <dbReference type="Pfam" id="PF08281"/>
    </source>
</evidence>
<evidence type="ECO:0000256" key="1">
    <source>
        <dbReference type="ARBA" id="ARBA00010641"/>
    </source>
</evidence>
<comment type="caution">
    <text evidence="7">The sequence shown here is derived from an EMBL/GenBank/DDBJ whole genome shotgun (WGS) entry which is preliminary data.</text>
</comment>
<dbReference type="CDD" id="cd06171">
    <property type="entry name" value="Sigma70_r4"/>
    <property type="match status" value="1"/>
</dbReference>
<evidence type="ECO:0000256" key="3">
    <source>
        <dbReference type="ARBA" id="ARBA00023082"/>
    </source>
</evidence>
<evidence type="ECO:0000259" key="5">
    <source>
        <dbReference type="Pfam" id="PF04542"/>
    </source>
</evidence>
<name>A0ABT9W0F4_9BACI</name>
<dbReference type="InterPro" id="IPR007627">
    <property type="entry name" value="RNA_pol_sigma70_r2"/>
</dbReference>
<accession>A0ABT9W0F4</accession>
<reference evidence="7 8" key="1">
    <citation type="submission" date="2023-07" db="EMBL/GenBank/DDBJ databases">
        <title>Genomic Encyclopedia of Type Strains, Phase IV (KMG-IV): sequencing the most valuable type-strain genomes for metagenomic binning, comparative biology and taxonomic classification.</title>
        <authorList>
            <person name="Goeker M."/>
        </authorList>
    </citation>
    <scope>NUCLEOTIDE SEQUENCE [LARGE SCALE GENOMIC DNA]</scope>
    <source>
        <strain evidence="7 8">DSM 12751</strain>
    </source>
</reference>
<dbReference type="InterPro" id="IPR014284">
    <property type="entry name" value="RNA_pol_sigma-70_dom"/>
</dbReference>
<dbReference type="Pfam" id="PF04542">
    <property type="entry name" value="Sigma70_r2"/>
    <property type="match status" value="1"/>
</dbReference>
<keyword evidence="4" id="KW-0804">Transcription</keyword>
<organism evidence="7 8">
    <name type="scientific">Caldalkalibacillus horti</name>
    <dbReference type="NCBI Taxonomy" id="77523"/>
    <lineage>
        <taxon>Bacteria</taxon>
        <taxon>Bacillati</taxon>
        <taxon>Bacillota</taxon>
        <taxon>Bacilli</taxon>
        <taxon>Bacillales</taxon>
        <taxon>Bacillaceae</taxon>
        <taxon>Caldalkalibacillus</taxon>
    </lineage>
</organism>
<gene>
    <name evidence="7" type="ORF">J2S11_002654</name>
</gene>
<dbReference type="Proteomes" id="UP001235840">
    <property type="component" value="Unassembled WGS sequence"/>
</dbReference>
<keyword evidence="8" id="KW-1185">Reference proteome</keyword>
<dbReference type="PANTHER" id="PTHR43133">
    <property type="entry name" value="RNA POLYMERASE ECF-TYPE SIGMA FACTO"/>
    <property type="match status" value="1"/>
</dbReference>
<evidence type="ECO:0000313" key="7">
    <source>
        <dbReference type="EMBL" id="MDQ0166738.1"/>
    </source>
</evidence>
<dbReference type="Pfam" id="PF08281">
    <property type="entry name" value="Sigma70_r4_2"/>
    <property type="match status" value="1"/>
</dbReference>
<feature type="domain" description="RNA polymerase sigma factor 70 region 4 type 2" evidence="6">
    <location>
        <begin position="107"/>
        <end position="159"/>
    </location>
</feature>
<keyword evidence="3" id="KW-0731">Sigma factor</keyword>
<dbReference type="EMBL" id="JAUSTY010000010">
    <property type="protein sequence ID" value="MDQ0166738.1"/>
    <property type="molecule type" value="Genomic_DNA"/>
</dbReference>
<dbReference type="NCBIfam" id="TIGR02937">
    <property type="entry name" value="sigma70-ECF"/>
    <property type="match status" value="1"/>
</dbReference>
<dbReference type="InterPro" id="IPR013324">
    <property type="entry name" value="RNA_pol_sigma_r3/r4-like"/>
</dbReference>
<comment type="similarity">
    <text evidence="1">Belongs to the sigma-70 factor family. ECF subfamily.</text>
</comment>
<dbReference type="InterPro" id="IPR013249">
    <property type="entry name" value="RNA_pol_sigma70_r4_t2"/>
</dbReference>
<dbReference type="SUPFAM" id="SSF88659">
    <property type="entry name" value="Sigma3 and sigma4 domains of RNA polymerase sigma factors"/>
    <property type="match status" value="1"/>
</dbReference>
<dbReference type="Gene3D" id="1.10.1740.10">
    <property type="match status" value="1"/>
</dbReference>
<proteinExistence type="inferred from homology"/>
<dbReference type="InterPro" id="IPR039425">
    <property type="entry name" value="RNA_pol_sigma-70-like"/>
</dbReference>
<dbReference type="Gene3D" id="1.10.10.10">
    <property type="entry name" value="Winged helix-like DNA-binding domain superfamily/Winged helix DNA-binding domain"/>
    <property type="match status" value="1"/>
</dbReference>
<sequence length="174" mass="20775">MSARKQEEVTEWYNEYSDAIFKFILMMTHDYQQAEDLTHETFIKAYRFHDSFNRNSSPKTWLYKIAHNVTIDALRMRKPILFIKTILQLIDPNPLPEEVVQIKEESRELYDALKRLKESYREVVILRKIKGFSTKETAEILHWSESKVKMTLSRAILALEKQLMREGYVNEKTV</sequence>
<keyword evidence="2" id="KW-0805">Transcription regulation</keyword>
<evidence type="ECO:0000313" key="8">
    <source>
        <dbReference type="Proteomes" id="UP001235840"/>
    </source>
</evidence>
<dbReference type="InterPro" id="IPR013325">
    <property type="entry name" value="RNA_pol_sigma_r2"/>
</dbReference>
<feature type="domain" description="RNA polymerase sigma-70 region 2" evidence="5">
    <location>
        <begin position="13"/>
        <end position="78"/>
    </location>
</feature>
<dbReference type="SUPFAM" id="SSF88946">
    <property type="entry name" value="Sigma2 domain of RNA polymerase sigma factors"/>
    <property type="match status" value="1"/>
</dbReference>
<evidence type="ECO:0000256" key="2">
    <source>
        <dbReference type="ARBA" id="ARBA00023015"/>
    </source>
</evidence>
<evidence type="ECO:0000256" key="4">
    <source>
        <dbReference type="ARBA" id="ARBA00023163"/>
    </source>
</evidence>
<dbReference type="RefSeq" id="WP_307395178.1">
    <property type="nucleotide sequence ID" value="NZ_BAAADK010000047.1"/>
</dbReference>
<protein>
    <submittedName>
        <fullName evidence="7">RNA polymerase sigma-70 factor (ECF subfamily)</fullName>
    </submittedName>
</protein>